<dbReference type="AlphaFoldDB" id="B0RJC4"/>
<keyword evidence="2" id="KW-1185">Reference proteome</keyword>
<keyword evidence="1" id="KW-0614">Plasmid</keyword>
<evidence type="ECO:0000313" key="1">
    <source>
        <dbReference type="EMBL" id="CAQ03314.1"/>
    </source>
</evidence>
<dbReference type="EMBL" id="AM849036">
    <property type="protein sequence ID" value="CAQ03314.1"/>
    <property type="molecule type" value="Genomic_DNA"/>
</dbReference>
<protein>
    <submittedName>
        <fullName evidence="1">Secreted protein</fullName>
    </submittedName>
</protein>
<dbReference type="Proteomes" id="UP000001318">
    <property type="component" value="Plasmid pCSL1"/>
</dbReference>
<gene>
    <name evidence="1" type="ordered locus">pCSL0071</name>
</gene>
<sequence>MIITRKHAPLVAVALTAVVLLTGCTSGGGGSPATSAVAEPSPAPSPTPTAYQPLSGPGQTDPPASSEDAYVAADRTVKDFVAVQYEIQADAGADPNRIDPFATGTVLMQVKSVAAQLAEKKGTVTGAPIWTSDASTTTFGELTPAGGAPIANGVVYLKGCLDISNQSASNADGSPAPVSDQKVAPVQANVRYIPAEKSWKVYETSNISGQAGAPQC</sequence>
<dbReference type="PROSITE" id="PS51257">
    <property type="entry name" value="PROKAR_LIPOPROTEIN"/>
    <property type="match status" value="1"/>
</dbReference>
<reference evidence="1 2" key="1">
    <citation type="journal article" date="2008" name="J. Bacteriol.">
        <title>Genome of the actinomycete plant pathogen Clavibacter michiganensis subsp. sepedonicus suggests recent niche adaptation.</title>
        <authorList>
            <person name="Bentley S.D."/>
            <person name="Corton C."/>
            <person name="Brown S.E."/>
            <person name="Barron A."/>
            <person name="Clark L."/>
            <person name="Doggett J."/>
            <person name="Harris B."/>
            <person name="Ormond D."/>
            <person name="Quail M.A."/>
            <person name="May G."/>
            <person name="Francis D."/>
            <person name="Knudson D."/>
            <person name="Parkhill J."/>
            <person name="Ishimaru C.A."/>
        </authorList>
    </citation>
    <scope>NUCLEOTIDE SEQUENCE [LARGE SCALE GENOMIC DNA]</scope>
    <source>
        <strain evidence="2">ATCC 33113 / DSM 20744 / JCM 9667 / LMG 2889 / ICMP 2535 / C-1</strain>
    </source>
</reference>
<accession>B0RJC4</accession>
<geneLocation type="plasmid" evidence="1 2">
    <name>pCSL1</name>
</geneLocation>
<dbReference type="GeneID" id="43501431"/>
<name>B0RJC4_CLASE</name>
<dbReference type="HOGENOM" id="CLU_1275828_0_0_11"/>
<proteinExistence type="predicted"/>
<evidence type="ECO:0000313" key="2">
    <source>
        <dbReference type="Proteomes" id="UP000001318"/>
    </source>
</evidence>
<dbReference type="RefSeq" id="WP_012300380.1">
    <property type="nucleotide sequence ID" value="NC_010408.1"/>
</dbReference>
<organism evidence="1 2">
    <name type="scientific">Clavibacter sepedonicus</name>
    <name type="common">Clavibacter michiganensis subsp. sepedonicus</name>
    <dbReference type="NCBI Taxonomy" id="31964"/>
    <lineage>
        <taxon>Bacteria</taxon>
        <taxon>Bacillati</taxon>
        <taxon>Actinomycetota</taxon>
        <taxon>Actinomycetes</taxon>
        <taxon>Micrococcales</taxon>
        <taxon>Microbacteriaceae</taxon>
        <taxon>Clavibacter</taxon>
    </lineage>
</organism>
<dbReference type="KEGG" id="cms:pCSL0071"/>